<evidence type="ECO:0000313" key="12">
    <source>
        <dbReference type="Proteomes" id="UP000193411"/>
    </source>
</evidence>
<dbReference type="SUPFAM" id="SSF69012">
    <property type="entry name" value="alpha-ketoacid dehydrogenase kinase, N-terminal domain"/>
    <property type="match status" value="1"/>
</dbReference>
<keyword evidence="6 7" id="KW-0496">Mitochondrion</keyword>
<evidence type="ECO:0000256" key="4">
    <source>
        <dbReference type="ARBA" id="ARBA00022777"/>
    </source>
</evidence>
<keyword evidence="2 7" id="KW-0808">Transferase</keyword>
<feature type="compositionally biased region" description="Low complexity" evidence="8">
    <location>
        <begin position="27"/>
        <end position="49"/>
    </location>
</feature>
<comment type="similarity">
    <text evidence="1 7">Belongs to the PDK/BCKDK protein kinase family.</text>
</comment>
<reference evidence="11 12" key="1">
    <citation type="submission" date="2016-07" db="EMBL/GenBank/DDBJ databases">
        <title>Pervasive Adenine N6-methylation of Active Genes in Fungi.</title>
        <authorList>
            <consortium name="DOE Joint Genome Institute"/>
            <person name="Mondo S.J."/>
            <person name="Dannebaum R.O."/>
            <person name="Kuo R.C."/>
            <person name="Labutti K."/>
            <person name="Haridas S."/>
            <person name="Kuo A."/>
            <person name="Salamov A."/>
            <person name="Ahrendt S.R."/>
            <person name="Lipzen A."/>
            <person name="Sullivan W."/>
            <person name="Andreopoulos W.B."/>
            <person name="Clum A."/>
            <person name="Lindquist E."/>
            <person name="Daum C."/>
            <person name="Ramamoorthy G.K."/>
            <person name="Gryganskyi A."/>
            <person name="Culley D."/>
            <person name="Magnuson J.K."/>
            <person name="James T.Y."/>
            <person name="O'Malley M.A."/>
            <person name="Stajich J.E."/>
            <person name="Spatafora J.W."/>
            <person name="Visel A."/>
            <person name="Grigoriev I.V."/>
        </authorList>
    </citation>
    <scope>NUCLEOTIDE SEQUENCE [LARGE SCALE GENOMIC DNA]</scope>
    <source>
        <strain evidence="11 12">PL171</strain>
    </source>
</reference>
<accession>A0A1Y2H4N7</accession>
<sequence length="513" mass="55519">MPASPELNPSPTPERSPIKSSCSPPFQGKRQGAAAAAAKSKGGSSSRGGPEPLDPQRHFYASRILESYATQQPTRVTLRQLVTFGRQLSDDRLLKSANYLRTELPIRLAHRLRDFQTHLPFIAVANPHLSAVYSAYWSSFLQFRDFPVIQNMDDNRIFCDLVRSQLDSHRSVIPRLALGLLECYHGGVLTAPAVDAFMSEMLRSRIGRRVLAQQHLSLTDSYYSPAPPDSAFIGIVNTRTRAMECVHRAADVATALVQQAFPNMPIPPIRLTSLSPSSLSASTTPTSPSSKSKSSSKVKDIEFPYIPDHLEYILLELFKNALVASIQEQQSSVHATTHEDFAIDVTVCAGADHVVFRVSDRGGGVPSNILPSLFSFVRPTNQPAATAPPAAYETSASFTISAADRLQRLAATPYLTATVAEQHHHQLSTPSPVPPPSQPSSPSAAPASGAPPNSMPLRHLGLGAPLAKVYADYWAGSLEVVVLDGHGTDAYLRVPRRGTVVENVQTAISVDAK</sequence>
<dbReference type="GO" id="GO:0010906">
    <property type="term" value="P:regulation of glucose metabolic process"/>
    <property type="evidence" value="ECO:0007669"/>
    <property type="project" value="TreeGrafter"/>
</dbReference>
<feature type="compositionally biased region" description="Low complexity" evidence="8">
    <location>
        <begin position="440"/>
        <end position="452"/>
    </location>
</feature>
<evidence type="ECO:0000256" key="5">
    <source>
        <dbReference type="ARBA" id="ARBA00022840"/>
    </source>
</evidence>
<gene>
    <name evidence="11" type="ORF">BCR44DRAFT_63629</name>
</gene>
<protein>
    <recommendedName>
        <fullName evidence="7">Protein-serine/threonine kinase</fullName>
        <ecNumber evidence="7">2.7.11.-</ecNumber>
    </recommendedName>
</protein>
<keyword evidence="3 7" id="KW-0547">Nucleotide-binding</keyword>
<dbReference type="Pfam" id="PF10436">
    <property type="entry name" value="BCDHK_Adom3"/>
    <property type="match status" value="1"/>
</dbReference>
<dbReference type="EMBL" id="MCFL01000162">
    <property type="protein sequence ID" value="ORZ29528.1"/>
    <property type="molecule type" value="Genomic_DNA"/>
</dbReference>
<dbReference type="InterPro" id="IPR036784">
    <property type="entry name" value="AK/P_DHK_N_sf"/>
</dbReference>
<dbReference type="Gene3D" id="3.30.565.10">
    <property type="entry name" value="Histidine kinase-like ATPase, C-terminal domain"/>
    <property type="match status" value="1"/>
</dbReference>
<dbReference type="STRING" id="765915.A0A1Y2H4N7"/>
<dbReference type="InterPro" id="IPR036890">
    <property type="entry name" value="HATPase_C_sf"/>
</dbReference>
<feature type="domain" description="Histidine kinase/HSP90-like ATPase" evidence="9">
    <location>
        <begin position="307"/>
        <end position="378"/>
    </location>
</feature>
<dbReference type="GO" id="GO:0005759">
    <property type="term" value="C:mitochondrial matrix"/>
    <property type="evidence" value="ECO:0007669"/>
    <property type="project" value="UniProtKB-SubCell"/>
</dbReference>
<evidence type="ECO:0000259" key="10">
    <source>
        <dbReference type="Pfam" id="PF10436"/>
    </source>
</evidence>
<keyword evidence="12" id="KW-1185">Reference proteome</keyword>
<dbReference type="GO" id="GO:0005524">
    <property type="term" value="F:ATP binding"/>
    <property type="evidence" value="ECO:0007669"/>
    <property type="project" value="UniProtKB-UniRule"/>
</dbReference>
<dbReference type="SUPFAM" id="SSF55874">
    <property type="entry name" value="ATPase domain of HSP90 chaperone/DNA topoisomerase II/histidine kinase"/>
    <property type="match status" value="1"/>
</dbReference>
<keyword evidence="5 7" id="KW-0067">ATP-binding</keyword>
<evidence type="ECO:0000256" key="1">
    <source>
        <dbReference type="ARBA" id="ARBA00006155"/>
    </source>
</evidence>
<dbReference type="PANTHER" id="PTHR11947:SF25">
    <property type="entry name" value="[PYRUVATE DEHYDROGENASE (ACETYL-TRANSFERRING)] KINASE 2, MITOCHONDRIAL"/>
    <property type="match status" value="1"/>
</dbReference>
<comment type="subcellular location">
    <subcellularLocation>
        <location evidence="7">Mitochondrion matrix</location>
    </subcellularLocation>
</comment>
<evidence type="ECO:0000259" key="9">
    <source>
        <dbReference type="Pfam" id="PF02518"/>
    </source>
</evidence>
<dbReference type="Proteomes" id="UP000193411">
    <property type="component" value="Unassembled WGS sequence"/>
</dbReference>
<dbReference type="Pfam" id="PF02518">
    <property type="entry name" value="HATPase_c"/>
    <property type="match status" value="1"/>
</dbReference>
<dbReference type="InterPro" id="IPR003594">
    <property type="entry name" value="HATPase_dom"/>
</dbReference>
<dbReference type="AlphaFoldDB" id="A0A1Y2H4N7"/>
<proteinExistence type="inferred from homology"/>
<feature type="domain" description="Branched-chain alpha-ketoacid dehydrogenase kinase/Pyruvate dehydrogenase kinase N-terminal" evidence="10">
    <location>
        <begin position="75"/>
        <end position="236"/>
    </location>
</feature>
<dbReference type="GO" id="GO:0004740">
    <property type="term" value="F:pyruvate dehydrogenase (acetyl-transferring) kinase activity"/>
    <property type="evidence" value="ECO:0007669"/>
    <property type="project" value="TreeGrafter"/>
</dbReference>
<evidence type="ECO:0000313" key="11">
    <source>
        <dbReference type="EMBL" id="ORZ29528.1"/>
    </source>
</evidence>
<feature type="region of interest" description="Disordered" evidence="8">
    <location>
        <begin position="1"/>
        <end position="56"/>
    </location>
</feature>
<comment type="caution">
    <text evidence="11">The sequence shown here is derived from an EMBL/GenBank/DDBJ whole genome shotgun (WGS) entry which is preliminary data.</text>
</comment>
<evidence type="ECO:0000256" key="3">
    <source>
        <dbReference type="ARBA" id="ARBA00022741"/>
    </source>
</evidence>
<dbReference type="OrthoDB" id="407390at2759"/>
<dbReference type="Gene3D" id="1.20.140.20">
    <property type="entry name" value="Alpha-ketoacid/pyruvate dehydrogenase kinase, N-terminal domain"/>
    <property type="match status" value="1"/>
</dbReference>
<dbReference type="PANTHER" id="PTHR11947">
    <property type="entry name" value="PYRUVATE DEHYDROGENASE KINASE"/>
    <property type="match status" value="1"/>
</dbReference>
<evidence type="ECO:0000256" key="6">
    <source>
        <dbReference type="ARBA" id="ARBA00023128"/>
    </source>
</evidence>
<dbReference type="EC" id="2.7.11.-" evidence="7"/>
<evidence type="ECO:0000256" key="8">
    <source>
        <dbReference type="SAM" id="MobiDB-lite"/>
    </source>
</evidence>
<keyword evidence="4 7" id="KW-0418">Kinase</keyword>
<dbReference type="InterPro" id="IPR018955">
    <property type="entry name" value="BCDHK/PDK_N"/>
</dbReference>
<organism evidence="11 12">
    <name type="scientific">Catenaria anguillulae PL171</name>
    <dbReference type="NCBI Taxonomy" id="765915"/>
    <lineage>
        <taxon>Eukaryota</taxon>
        <taxon>Fungi</taxon>
        <taxon>Fungi incertae sedis</taxon>
        <taxon>Blastocladiomycota</taxon>
        <taxon>Blastocladiomycetes</taxon>
        <taxon>Blastocladiales</taxon>
        <taxon>Catenariaceae</taxon>
        <taxon>Catenaria</taxon>
    </lineage>
</organism>
<evidence type="ECO:0000256" key="2">
    <source>
        <dbReference type="ARBA" id="ARBA00022679"/>
    </source>
</evidence>
<dbReference type="InterPro" id="IPR039028">
    <property type="entry name" value="BCKD/PDK"/>
</dbReference>
<feature type="region of interest" description="Disordered" evidence="8">
    <location>
        <begin position="420"/>
        <end position="452"/>
    </location>
</feature>
<evidence type="ECO:0000256" key="7">
    <source>
        <dbReference type="RuleBase" id="RU366032"/>
    </source>
</evidence>
<name>A0A1Y2H4N7_9FUNG</name>